<evidence type="ECO:0000259" key="4">
    <source>
        <dbReference type="Pfam" id="PF25515"/>
    </source>
</evidence>
<gene>
    <name evidence="5" type="ORF">WJX72_009142</name>
</gene>
<evidence type="ECO:0000313" key="5">
    <source>
        <dbReference type="EMBL" id="KAK9818230.1"/>
    </source>
</evidence>
<feature type="domain" description="Plastid division protein CDP1-like 1st alpha solenoid" evidence="4">
    <location>
        <begin position="84"/>
        <end position="219"/>
    </location>
</feature>
<dbReference type="InterPro" id="IPR044685">
    <property type="entry name" value="CPD1-like"/>
</dbReference>
<dbReference type="InterPro" id="IPR057137">
    <property type="entry name" value="CDP1-like_a_solenoid_2"/>
</dbReference>
<sequence length="717" mass="77777">MAVIADAHLYTMRARYSQLLGLRGRESYLESQIAAAVEELAQTPLEEGYSQRVQEGKLLILQEAAGQLRQNRGREPEDVQGLVVEWDLLPGALALLQEVGEFDLVIEVATQVLLKWESRAFRRDILLSMALAHCGTASEAFGAKDQVSVGCARMEEALAVLRDAGSPPLAPVLAAEIEESLQELKPHCVLDQLKLPLGLEHAATRKQAISVLKALLAHPEAASRKDGSSAVDAGYVKAALERLTSGELVLLLEWVEVARDSSNIPWMYPGMLETAALAHIVNGFTQRRPALVRAGEKILRPLARTVDFVIERLVAKVLLGSPEAALDLLREADKRDASNSRQRQSTGAAQPYPDYRNGPVAGMGDSARNGGANSADDGSGNGRTRGSSLPAHAEALSFIRANSPEGDADLLPGLCIFTERWLARVAFPRFRDTSDPAASASLVEYYKDTRVTSYLHIHGEESDGMLSSLVVLADDLVAALQRAVSRPLSAVRARMSADHGKAAQLPPLAAASDARAQARTRPPAWPPSEQTLKLGLAFGVLLLGAAVVASQRSIPRPRPPVIGQPAVALATGEQGHRMPWNREAALNARTAEAVIRGWQSAKSAAMGPRHADAQLEKVLADPWLAHVQKDAEIGKQQRWFWDYKLKSLQVLDVDLSTLDTEGKATVTARLEEQGILFNANGMRKDDYCYDNPYTVEYKMVKAHGGWRISNVLVLGDV</sequence>
<dbReference type="AlphaFoldDB" id="A0AAW1Q7R6"/>
<dbReference type="Pfam" id="PF25515">
    <property type="entry name" value="Arm_PDR"/>
    <property type="match status" value="1"/>
</dbReference>
<proteinExistence type="predicted"/>
<accession>A0AAW1Q7R6</accession>
<evidence type="ECO:0000256" key="1">
    <source>
        <dbReference type="SAM" id="MobiDB-lite"/>
    </source>
</evidence>
<organism evidence="5 6">
    <name type="scientific">[Myrmecia] bisecta</name>
    <dbReference type="NCBI Taxonomy" id="41462"/>
    <lineage>
        <taxon>Eukaryota</taxon>
        <taxon>Viridiplantae</taxon>
        <taxon>Chlorophyta</taxon>
        <taxon>core chlorophytes</taxon>
        <taxon>Trebouxiophyceae</taxon>
        <taxon>Trebouxiales</taxon>
        <taxon>Trebouxiaceae</taxon>
        <taxon>Myrmecia</taxon>
    </lineage>
</organism>
<keyword evidence="6" id="KW-1185">Reference proteome</keyword>
<evidence type="ECO:0000313" key="6">
    <source>
        <dbReference type="Proteomes" id="UP001489004"/>
    </source>
</evidence>
<evidence type="ECO:0000259" key="2">
    <source>
        <dbReference type="Pfam" id="PF13355"/>
    </source>
</evidence>
<evidence type="ECO:0000259" key="3">
    <source>
        <dbReference type="Pfam" id="PF23468"/>
    </source>
</evidence>
<dbReference type="EMBL" id="JALJOR010000004">
    <property type="protein sequence ID" value="KAK9818230.1"/>
    <property type="molecule type" value="Genomic_DNA"/>
</dbReference>
<dbReference type="Proteomes" id="UP001489004">
    <property type="component" value="Unassembled WGS sequence"/>
</dbReference>
<feature type="region of interest" description="Disordered" evidence="1">
    <location>
        <begin position="333"/>
        <end position="387"/>
    </location>
</feature>
<protein>
    <recommendedName>
        <fullName evidence="7">ARC6 IMS domain-containing protein</fullName>
    </recommendedName>
</protein>
<dbReference type="Pfam" id="PF23468">
    <property type="entry name" value="ARC6"/>
    <property type="match status" value="1"/>
</dbReference>
<evidence type="ECO:0008006" key="7">
    <source>
        <dbReference type="Google" id="ProtNLM"/>
    </source>
</evidence>
<feature type="domain" description="Plastid division protein CDP1-like 2nd alpha solenoid" evidence="3">
    <location>
        <begin position="391"/>
        <end position="463"/>
    </location>
</feature>
<feature type="compositionally biased region" description="Polar residues" evidence="1">
    <location>
        <begin position="339"/>
        <end position="348"/>
    </location>
</feature>
<name>A0AAW1Q7R6_9CHLO</name>
<dbReference type="Pfam" id="PF13355">
    <property type="entry name" value="ARC6-like_IMS"/>
    <property type="match status" value="1"/>
</dbReference>
<dbReference type="InterPro" id="IPR025344">
    <property type="entry name" value="CDP1-like_IMS"/>
</dbReference>
<reference evidence="5 6" key="1">
    <citation type="journal article" date="2024" name="Nat. Commun.">
        <title>Phylogenomics reveals the evolutionary origins of lichenization in chlorophyte algae.</title>
        <authorList>
            <person name="Puginier C."/>
            <person name="Libourel C."/>
            <person name="Otte J."/>
            <person name="Skaloud P."/>
            <person name="Haon M."/>
            <person name="Grisel S."/>
            <person name="Petersen M."/>
            <person name="Berrin J.G."/>
            <person name="Delaux P.M."/>
            <person name="Dal Grande F."/>
            <person name="Keller J."/>
        </authorList>
    </citation>
    <scope>NUCLEOTIDE SEQUENCE [LARGE SCALE GENOMIC DNA]</scope>
    <source>
        <strain evidence="5 6">SAG 2043</strain>
    </source>
</reference>
<dbReference type="PANTHER" id="PTHR33925">
    <property type="entry name" value="PLASTID DIVISION PROTEIN CDP1, CHLOROPLASTIC-RELATED"/>
    <property type="match status" value="1"/>
</dbReference>
<dbReference type="PANTHER" id="PTHR33925:SF1">
    <property type="entry name" value="PROTEIN ACCUMULATION AND REPLICATION OF CHLOROPLASTS 6, CHLOROPLASTIC"/>
    <property type="match status" value="1"/>
</dbReference>
<feature type="domain" description="Plastid division protein CDP1-like IMS" evidence="2">
    <location>
        <begin position="591"/>
        <end position="709"/>
    </location>
</feature>
<comment type="caution">
    <text evidence="5">The sequence shown here is derived from an EMBL/GenBank/DDBJ whole genome shotgun (WGS) entry which is preliminary data.</text>
</comment>
<dbReference type="InterPro" id="IPR058032">
    <property type="entry name" value="CDP1-like_a_solenoid_1"/>
</dbReference>